<evidence type="ECO:0000256" key="1">
    <source>
        <dbReference type="SAM" id="MobiDB-lite"/>
    </source>
</evidence>
<reference evidence="2" key="1">
    <citation type="submission" date="2018-05" db="EMBL/GenBank/DDBJ databases">
        <authorList>
            <person name="Lanie J.A."/>
            <person name="Ng W.-L."/>
            <person name="Kazmierczak K.M."/>
            <person name="Andrzejewski T.M."/>
            <person name="Davidsen T.M."/>
            <person name="Wayne K.J."/>
            <person name="Tettelin H."/>
            <person name="Glass J.I."/>
            <person name="Rusch D."/>
            <person name="Podicherti R."/>
            <person name="Tsui H.-C.T."/>
            <person name="Winkler M.E."/>
        </authorList>
    </citation>
    <scope>NUCLEOTIDE SEQUENCE</scope>
</reference>
<name>A0A381XEX8_9ZZZZ</name>
<dbReference type="EMBL" id="UINC01014932">
    <property type="protein sequence ID" value="SVA63295.1"/>
    <property type="molecule type" value="Genomic_DNA"/>
</dbReference>
<dbReference type="AlphaFoldDB" id="A0A381XEX8"/>
<protein>
    <submittedName>
        <fullName evidence="2">Uncharacterized protein</fullName>
    </submittedName>
</protein>
<accession>A0A381XEX8</accession>
<sequence length="329" mass="34787">MSALSTMLTTKKVGFTEAEEQNLEKGRIYTYTQGANWSRLWCGFCFHPEVAGTVYLESWGAGGSGGKMCCCGFGLPGNSAAYAYRKFDLGENGFICGCTGQSCGNADTLCHRGCSEPTFMNISTGLGECTCVCTQGGAGGVSYCSTNTSFYCCFAANGFCATKTDNDHCGWVCNMCDGKHIAQAYCGDAGFNCPGRTSCVAAFGCYPLCICNFTHYAPTPAGMFSKEGLYVAFNTENNNGFSDWSGQGAHQLEASLGAGRWPTGGIPWSTCWGASKGCHCQIGEPCIPHVPVGMGGHGSMPCPQVRDHASRGGHGGVRIKFIRNDEPTQ</sequence>
<feature type="region of interest" description="Disordered" evidence="1">
    <location>
        <begin position="308"/>
        <end position="329"/>
    </location>
</feature>
<evidence type="ECO:0000313" key="2">
    <source>
        <dbReference type="EMBL" id="SVA63295.1"/>
    </source>
</evidence>
<organism evidence="2">
    <name type="scientific">marine metagenome</name>
    <dbReference type="NCBI Taxonomy" id="408172"/>
    <lineage>
        <taxon>unclassified sequences</taxon>
        <taxon>metagenomes</taxon>
        <taxon>ecological metagenomes</taxon>
    </lineage>
</organism>
<proteinExistence type="predicted"/>
<gene>
    <name evidence="2" type="ORF">METZ01_LOCUS116149</name>
</gene>